<protein>
    <submittedName>
        <fullName evidence="1">Uncharacterized protein</fullName>
    </submittedName>
</protein>
<accession>A0A0D0A5I2</accession>
<gene>
    <name evidence="1" type="ORF">CY34DRAFT_810906</name>
</gene>
<dbReference type="InParanoid" id="A0A0D0A5I2"/>
<reference evidence="2" key="2">
    <citation type="submission" date="2015-01" db="EMBL/GenBank/DDBJ databases">
        <title>Evolutionary Origins and Diversification of the Mycorrhizal Mutualists.</title>
        <authorList>
            <consortium name="DOE Joint Genome Institute"/>
            <consortium name="Mycorrhizal Genomics Consortium"/>
            <person name="Kohler A."/>
            <person name="Kuo A."/>
            <person name="Nagy L.G."/>
            <person name="Floudas D."/>
            <person name="Copeland A."/>
            <person name="Barry K.W."/>
            <person name="Cichocki N."/>
            <person name="Veneault-Fourrey C."/>
            <person name="LaButti K."/>
            <person name="Lindquist E.A."/>
            <person name="Lipzen A."/>
            <person name="Lundell T."/>
            <person name="Morin E."/>
            <person name="Murat C."/>
            <person name="Riley R."/>
            <person name="Ohm R."/>
            <person name="Sun H."/>
            <person name="Tunlid A."/>
            <person name="Henrissat B."/>
            <person name="Grigoriev I.V."/>
            <person name="Hibbett D.S."/>
            <person name="Martin F."/>
        </authorList>
    </citation>
    <scope>NUCLEOTIDE SEQUENCE [LARGE SCALE GENOMIC DNA]</scope>
    <source>
        <strain evidence="2">UH-Slu-Lm8-n1</strain>
    </source>
</reference>
<organism evidence="1 2">
    <name type="scientific">Suillus luteus UH-Slu-Lm8-n1</name>
    <dbReference type="NCBI Taxonomy" id="930992"/>
    <lineage>
        <taxon>Eukaryota</taxon>
        <taxon>Fungi</taxon>
        <taxon>Dikarya</taxon>
        <taxon>Basidiomycota</taxon>
        <taxon>Agaricomycotina</taxon>
        <taxon>Agaricomycetes</taxon>
        <taxon>Agaricomycetidae</taxon>
        <taxon>Boletales</taxon>
        <taxon>Suillineae</taxon>
        <taxon>Suillaceae</taxon>
        <taxon>Suillus</taxon>
    </lineage>
</organism>
<dbReference type="AlphaFoldDB" id="A0A0D0A5I2"/>
<dbReference type="EMBL" id="KN835493">
    <property type="protein sequence ID" value="KIK36866.1"/>
    <property type="molecule type" value="Genomic_DNA"/>
</dbReference>
<evidence type="ECO:0000313" key="1">
    <source>
        <dbReference type="EMBL" id="KIK36866.1"/>
    </source>
</evidence>
<proteinExistence type="predicted"/>
<sequence length="67" mass="7525">MTNLQRTTWFALGGCKGSPNVRNVSIEWVIVISIHDVSKDPQNSESVVSSNFDSVKEERGNRFWASI</sequence>
<evidence type="ECO:0000313" key="2">
    <source>
        <dbReference type="Proteomes" id="UP000054485"/>
    </source>
</evidence>
<name>A0A0D0A5I2_9AGAM</name>
<dbReference type="Proteomes" id="UP000054485">
    <property type="component" value="Unassembled WGS sequence"/>
</dbReference>
<dbReference type="HOGENOM" id="CLU_2814100_0_0_1"/>
<keyword evidence="2" id="KW-1185">Reference proteome</keyword>
<reference evidence="1 2" key="1">
    <citation type="submission" date="2014-04" db="EMBL/GenBank/DDBJ databases">
        <authorList>
            <consortium name="DOE Joint Genome Institute"/>
            <person name="Kuo A."/>
            <person name="Ruytinx J."/>
            <person name="Rineau F."/>
            <person name="Colpaert J."/>
            <person name="Kohler A."/>
            <person name="Nagy L.G."/>
            <person name="Floudas D."/>
            <person name="Copeland A."/>
            <person name="Barry K.W."/>
            <person name="Cichocki N."/>
            <person name="Veneault-Fourrey C."/>
            <person name="LaButti K."/>
            <person name="Lindquist E.A."/>
            <person name="Lipzen A."/>
            <person name="Lundell T."/>
            <person name="Morin E."/>
            <person name="Murat C."/>
            <person name="Sun H."/>
            <person name="Tunlid A."/>
            <person name="Henrissat B."/>
            <person name="Grigoriev I.V."/>
            <person name="Hibbett D.S."/>
            <person name="Martin F."/>
            <person name="Nordberg H.P."/>
            <person name="Cantor M.N."/>
            <person name="Hua S.X."/>
        </authorList>
    </citation>
    <scope>NUCLEOTIDE SEQUENCE [LARGE SCALE GENOMIC DNA]</scope>
    <source>
        <strain evidence="1 2">UH-Slu-Lm8-n1</strain>
    </source>
</reference>